<evidence type="ECO:0000313" key="2">
    <source>
        <dbReference type="EMBL" id="CAH1790549.1"/>
    </source>
</evidence>
<evidence type="ECO:0000313" key="3">
    <source>
        <dbReference type="Proteomes" id="UP000749559"/>
    </source>
</evidence>
<dbReference type="OrthoDB" id="288590at2759"/>
<dbReference type="InterPro" id="IPR044861">
    <property type="entry name" value="IPNS-like_FE2OG_OXY"/>
</dbReference>
<name>A0A8S4PCW7_OWEFU</name>
<organism evidence="2 3">
    <name type="scientific">Owenia fusiformis</name>
    <name type="common">Polychaete worm</name>
    <dbReference type="NCBI Taxonomy" id="6347"/>
    <lineage>
        <taxon>Eukaryota</taxon>
        <taxon>Metazoa</taxon>
        <taxon>Spiralia</taxon>
        <taxon>Lophotrochozoa</taxon>
        <taxon>Annelida</taxon>
        <taxon>Polychaeta</taxon>
        <taxon>Sedentaria</taxon>
        <taxon>Canalipalpata</taxon>
        <taxon>Sabellida</taxon>
        <taxon>Oweniida</taxon>
        <taxon>Oweniidae</taxon>
        <taxon>Owenia</taxon>
    </lineage>
</organism>
<dbReference type="Pfam" id="PF03171">
    <property type="entry name" value="2OG-FeII_Oxy"/>
    <property type="match status" value="1"/>
</dbReference>
<dbReference type="InterPro" id="IPR027443">
    <property type="entry name" value="IPNS-like_sf"/>
</dbReference>
<evidence type="ECO:0000259" key="1">
    <source>
        <dbReference type="Pfam" id="PF03171"/>
    </source>
</evidence>
<gene>
    <name evidence="2" type="ORF">OFUS_LOCUS15741</name>
</gene>
<sequence>AEDVYKALTGVGFRYIKNHGIPANLVKSRSGCWIDVIPKDGCVIVLIADLMQRWTSDKFQANPHRVVKLPCEPEDMEGGEKSRFSMIYFGNPDYDAMISSIGD</sequence>
<dbReference type="AlphaFoldDB" id="A0A8S4PCW7"/>
<reference evidence="2" key="1">
    <citation type="submission" date="2022-03" db="EMBL/GenBank/DDBJ databases">
        <authorList>
            <person name="Martin C."/>
        </authorList>
    </citation>
    <scope>NUCLEOTIDE SEQUENCE</scope>
</reference>
<dbReference type="SUPFAM" id="SSF51197">
    <property type="entry name" value="Clavaminate synthase-like"/>
    <property type="match status" value="1"/>
</dbReference>
<keyword evidence="3" id="KW-1185">Reference proteome</keyword>
<protein>
    <recommendedName>
        <fullName evidence="1">Isopenicillin N synthase-like Fe(2+) 2OG dioxygenase domain-containing protein</fullName>
    </recommendedName>
</protein>
<comment type="caution">
    <text evidence="2">The sequence shown here is derived from an EMBL/GenBank/DDBJ whole genome shotgun (WGS) entry which is preliminary data.</text>
</comment>
<dbReference type="EMBL" id="CAIIXF020000007">
    <property type="protein sequence ID" value="CAH1790549.1"/>
    <property type="molecule type" value="Genomic_DNA"/>
</dbReference>
<feature type="non-terminal residue" evidence="2">
    <location>
        <position position="103"/>
    </location>
</feature>
<feature type="non-terminal residue" evidence="2">
    <location>
        <position position="1"/>
    </location>
</feature>
<accession>A0A8S4PCW7</accession>
<dbReference type="Gene3D" id="2.60.120.330">
    <property type="entry name" value="B-lactam Antibiotic, Isopenicillin N Synthase, Chain"/>
    <property type="match status" value="1"/>
</dbReference>
<dbReference type="Proteomes" id="UP000749559">
    <property type="component" value="Unassembled WGS sequence"/>
</dbReference>
<proteinExistence type="predicted"/>
<feature type="domain" description="Isopenicillin N synthase-like Fe(2+) 2OG dioxygenase" evidence="1">
    <location>
        <begin position="28"/>
        <end position="92"/>
    </location>
</feature>